<dbReference type="OrthoDB" id="1263307at2759"/>
<organism evidence="2 3">
    <name type="scientific">[Torrubiella] hemipterigena</name>
    <dbReference type="NCBI Taxonomy" id="1531966"/>
    <lineage>
        <taxon>Eukaryota</taxon>
        <taxon>Fungi</taxon>
        <taxon>Dikarya</taxon>
        <taxon>Ascomycota</taxon>
        <taxon>Pezizomycotina</taxon>
        <taxon>Sordariomycetes</taxon>
        <taxon>Hypocreomycetidae</taxon>
        <taxon>Hypocreales</taxon>
        <taxon>Clavicipitaceae</taxon>
        <taxon>Clavicipitaceae incertae sedis</taxon>
        <taxon>'Torrubiella' clade</taxon>
    </lineage>
</organism>
<evidence type="ECO:0000313" key="2">
    <source>
        <dbReference type="EMBL" id="CEJ82798.1"/>
    </source>
</evidence>
<dbReference type="HOGENOM" id="CLU_046066_1_0_1"/>
<evidence type="ECO:0000313" key="3">
    <source>
        <dbReference type="Proteomes" id="UP000039046"/>
    </source>
</evidence>
<name>A0A0A1SQV0_9HYPO</name>
<dbReference type="PANTHER" id="PTHR37017:SF13">
    <property type="entry name" value="AB HYDROLASE-1 DOMAIN-CONTAINING PROTEIN"/>
    <property type="match status" value="1"/>
</dbReference>
<accession>A0A0A1SQV0</accession>
<protein>
    <recommendedName>
        <fullName evidence="1">AB hydrolase-1 domain-containing protein</fullName>
    </recommendedName>
</protein>
<feature type="domain" description="AB hydrolase-1" evidence="1">
    <location>
        <begin position="4"/>
        <end position="240"/>
    </location>
</feature>
<keyword evidence="3" id="KW-1185">Reference proteome</keyword>
<dbReference type="AlphaFoldDB" id="A0A0A1SQV0"/>
<dbReference type="InterPro" id="IPR029058">
    <property type="entry name" value="AB_hydrolase_fold"/>
</dbReference>
<evidence type="ECO:0000259" key="1">
    <source>
        <dbReference type="Pfam" id="PF12697"/>
    </source>
</evidence>
<dbReference type="InterPro" id="IPR052897">
    <property type="entry name" value="Sec-Metab_Biosynth_Hydrolase"/>
</dbReference>
<dbReference type="Pfam" id="PF12697">
    <property type="entry name" value="Abhydrolase_6"/>
    <property type="match status" value="1"/>
</dbReference>
<sequence length="255" mass="27178">MATIVIVPGSFILASSYEKQIASLTAAGIPAQAVDLPSVGPRAEGAATMTDDVDAIVRVVEPLLDAGTQVVLMTHSYGGIPGTQSMQHISKKSREAAGKKGGVDTIIYLTSLILPVGMSSTDMMGEDLGGRATLKDNVLHINDPSEQETITFSDLEPAEAKIWAAKLTTHSYLSFSEKLTYPGYSDAKVHYLLAEKDKLVPPESQRSMIELLKANTSHVEVHSMQVDHCPIASKPAEVTAVVKSILARPDAKPSL</sequence>
<dbReference type="Gene3D" id="3.40.50.1820">
    <property type="entry name" value="alpha/beta hydrolase"/>
    <property type="match status" value="1"/>
</dbReference>
<dbReference type="SUPFAM" id="SSF53474">
    <property type="entry name" value="alpha/beta-Hydrolases"/>
    <property type="match status" value="1"/>
</dbReference>
<dbReference type="EMBL" id="CDHN01000001">
    <property type="protein sequence ID" value="CEJ82798.1"/>
    <property type="molecule type" value="Genomic_DNA"/>
</dbReference>
<proteinExistence type="predicted"/>
<dbReference type="PANTHER" id="PTHR37017">
    <property type="entry name" value="AB HYDROLASE-1 DOMAIN-CONTAINING PROTEIN-RELATED"/>
    <property type="match status" value="1"/>
</dbReference>
<reference evidence="2 3" key="1">
    <citation type="journal article" date="2015" name="Genome Announc.">
        <title>Draft Genome Sequence and Gene Annotation of the Entomopathogenic Fungus Verticillium hemipterigenum.</title>
        <authorList>
            <person name="Horn F."/>
            <person name="Habel A."/>
            <person name="Scharf D.H."/>
            <person name="Dworschak J."/>
            <person name="Brakhage A.A."/>
            <person name="Guthke R."/>
            <person name="Hertweck C."/>
            <person name="Linde J."/>
        </authorList>
    </citation>
    <scope>NUCLEOTIDE SEQUENCE [LARGE SCALE GENOMIC DNA]</scope>
</reference>
<dbReference type="InterPro" id="IPR000073">
    <property type="entry name" value="AB_hydrolase_1"/>
</dbReference>
<gene>
    <name evidence="2" type="ORF">VHEMI02846</name>
</gene>
<dbReference type="STRING" id="1531966.A0A0A1SQV0"/>
<dbReference type="Proteomes" id="UP000039046">
    <property type="component" value="Unassembled WGS sequence"/>
</dbReference>